<comment type="function">
    <text evidence="9">Component of the Mediator complex, a coactivator involved in the regulated transcription of nearly all RNA polymerase II-dependent genes. Mediator functions as a bridge to convey information from gene-specific regulatory proteins to the basal RNA polymerase II transcription machinery. Mediator is recruited to promoters by direct interactions with regulatory proteins and serves as a scaffold for the assembly of a functional preinitiation complex with RNA polymerase II and the general transcription factors.</text>
</comment>
<gene>
    <name evidence="12" type="primary">RGR1</name>
    <name evidence="12" type="ORF">SLS53_002852</name>
</gene>
<keyword evidence="4 9" id="KW-0805">Transcription regulation</keyword>
<evidence type="ECO:0000256" key="9">
    <source>
        <dbReference type="RuleBase" id="RU365082"/>
    </source>
</evidence>
<keyword evidence="5 9" id="KW-0010">Activator</keyword>
<dbReference type="Pfam" id="PF08638">
    <property type="entry name" value="Med14"/>
    <property type="match status" value="1"/>
</dbReference>
<comment type="caution">
    <text evidence="12">The sequence shown here is derived from an EMBL/GenBank/DDBJ whole genome shotgun (WGS) entry which is preliminary data.</text>
</comment>
<evidence type="ECO:0000256" key="4">
    <source>
        <dbReference type="ARBA" id="ARBA00023015"/>
    </source>
</evidence>
<feature type="region of interest" description="Disordered" evidence="10">
    <location>
        <begin position="646"/>
        <end position="674"/>
    </location>
</feature>
<keyword evidence="6 9" id="KW-0804">Transcription</keyword>
<protein>
    <recommendedName>
        <fullName evidence="3 9">Mediator of RNA polymerase II transcription subunit 14</fullName>
    </recommendedName>
    <alternativeName>
        <fullName evidence="8 9">Mediator complex subunit 14</fullName>
    </alternativeName>
</protein>
<evidence type="ECO:0000256" key="2">
    <source>
        <dbReference type="ARBA" id="ARBA00007813"/>
    </source>
</evidence>
<dbReference type="PANTHER" id="PTHR12809:SF2">
    <property type="entry name" value="MEDIATOR OF RNA POLYMERASE II TRANSCRIPTION SUBUNIT 14"/>
    <property type="match status" value="1"/>
</dbReference>
<evidence type="ECO:0000256" key="1">
    <source>
        <dbReference type="ARBA" id="ARBA00004123"/>
    </source>
</evidence>
<dbReference type="InterPro" id="IPR013947">
    <property type="entry name" value="Mediator_Med14"/>
</dbReference>
<dbReference type="EMBL" id="JAJSPL020000008">
    <property type="protein sequence ID" value="KAK7745356.1"/>
    <property type="molecule type" value="Genomic_DNA"/>
</dbReference>
<proteinExistence type="inferred from homology"/>
<evidence type="ECO:0000256" key="6">
    <source>
        <dbReference type="ARBA" id="ARBA00023163"/>
    </source>
</evidence>
<dbReference type="Pfam" id="PF26204">
    <property type="entry name" value="Med14_fung"/>
    <property type="match status" value="1"/>
</dbReference>
<comment type="subunit">
    <text evidence="9">Component of the Mediator complex.</text>
</comment>
<keyword evidence="7 9" id="KW-0539">Nucleus</keyword>
<dbReference type="GO" id="GO:0016592">
    <property type="term" value="C:mediator complex"/>
    <property type="evidence" value="ECO:0007669"/>
    <property type="project" value="UniProtKB-UniRule"/>
</dbReference>
<dbReference type="PANTHER" id="PTHR12809">
    <property type="entry name" value="MEDIATOR COMPLEX SUBUNIT"/>
    <property type="match status" value="1"/>
</dbReference>
<comment type="subcellular location">
    <subcellularLocation>
        <location evidence="1 9">Nucleus</location>
    </subcellularLocation>
</comment>
<dbReference type="GO" id="GO:0006357">
    <property type="term" value="P:regulation of transcription by RNA polymerase II"/>
    <property type="evidence" value="ECO:0007669"/>
    <property type="project" value="InterPro"/>
</dbReference>
<evidence type="ECO:0000259" key="11">
    <source>
        <dbReference type="Pfam" id="PF08638"/>
    </source>
</evidence>
<dbReference type="InterPro" id="IPR055122">
    <property type="entry name" value="Med14_N"/>
</dbReference>
<keyword evidence="13" id="KW-1185">Reference proteome</keyword>
<evidence type="ECO:0000256" key="8">
    <source>
        <dbReference type="ARBA" id="ARBA00032007"/>
    </source>
</evidence>
<comment type="similarity">
    <text evidence="2 9">Belongs to the Mediator complex subunit 14 family.</text>
</comment>
<organism evidence="12 13">
    <name type="scientific">Cytospora paraplurivora</name>
    <dbReference type="NCBI Taxonomy" id="2898453"/>
    <lineage>
        <taxon>Eukaryota</taxon>
        <taxon>Fungi</taxon>
        <taxon>Dikarya</taxon>
        <taxon>Ascomycota</taxon>
        <taxon>Pezizomycotina</taxon>
        <taxon>Sordariomycetes</taxon>
        <taxon>Sordariomycetidae</taxon>
        <taxon>Diaporthales</taxon>
        <taxon>Cytosporaceae</taxon>
        <taxon>Cytospora</taxon>
    </lineage>
</organism>
<feature type="region of interest" description="Disordered" evidence="10">
    <location>
        <begin position="1"/>
        <end position="21"/>
    </location>
</feature>
<dbReference type="GO" id="GO:0070847">
    <property type="term" value="C:core mediator complex"/>
    <property type="evidence" value="ECO:0007669"/>
    <property type="project" value="TreeGrafter"/>
</dbReference>
<name>A0AAN9YIJ4_9PEZI</name>
<dbReference type="AlphaFoldDB" id="A0AAN9YIJ4"/>
<accession>A0AAN9YIJ4</accession>
<dbReference type="GO" id="GO:0003712">
    <property type="term" value="F:transcription coregulator activity"/>
    <property type="evidence" value="ECO:0007669"/>
    <property type="project" value="UniProtKB-UniRule"/>
</dbReference>
<evidence type="ECO:0000256" key="5">
    <source>
        <dbReference type="ARBA" id="ARBA00023159"/>
    </source>
</evidence>
<sequence>MLGAIKMENGAQNGLRTNHDRDLKVNGINGINILKREPSPNKPSKVSGAATVNGGYDTPMDTDAPNSNVQAASKPPESGSKLKDLPPEIAHITQNFIPLPFILNRLAQKSHNDLQTKIEELAKIPIHGAINGATGTAEDNSEENQNKKANLLHFIQDMHGRWIKALVISEWSRKASQVSRLIDLNVHINEQVGKYDQGLDFMGRIKRDLYGARLPDPDIKTALQILSTGQAPWMPEFGYVDPPPLTVLEQMKWINELNTLLSVRLNLEDHEKIPYHFRDYKIDSGRVTFRVKGEFEVDLTIADEDFEKQFWFINFRFNFSPAPEELTEALMAFVEMKVNETLATDGLRGCYEFLHEFVLTHKINELRRQALVLSRGRWIETVKIERLNRALSIQYWTNRFPASGSNSGPKSWIIVGINSGKAPPRNSPPGTRPTSYLTLRWFRDGKEVEDVDILADSEELSTEVLLKRVIARHVEHILSSLYTKLLSKPRFEKRQASISLKIDSEEPSESSLVIQLTHSQTLTVRMNTTTGFFNMQPAARALISRGEVALNHKCKNPIEDGISQIETIRWQSEIDEINRRGKGSGWHMSRRPVNSDDIRRLHPSREPCQTLWLKRDGWGPTWYLVVCLSLAGDTWWLVEVMDDTLPNETKGNPPRSRNQALGNQTNARNSALTEQPTARIKTYNLLPLTSPNPDLSVTFFTDLSALTTGMISQITDITTLRKNNIPYAAKPAENPYLSPRLKIPGIYVRLVAILPPQSGEHKSKHPRGSWAEEFVQIVFRGVRGAAVSTNKRLEVSADVKIVVNDRSKFALIKGNVDHDVSYHPRTGQFKLQLRTEIGKSFIESLAARLKAIDRLVEFVAAISSRANTVKCESVTLRKVIFTYGTSGTEQVAPSGQEIHPRWRVVLDLARSEKVNITLEKGNPHIRVQDMLERLVNSPVGFEQLPYWLQVTLPLHRGLDSIEDSWAEAAAKNQGELQVLPRALDWLNVHFELPGSSKTPSRTLCLNFRLKSRRGQLWWNMERYTRPEDPARKEDDAFDAALQPVFTGRGDGWQGHGKSAVAHPTGNSIESLLASVSDAVKALAAGEAPPAPAGSQGAAIVLD</sequence>
<evidence type="ECO:0000313" key="13">
    <source>
        <dbReference type="Proteomes" id="UP001320245"/>
    </source>
</evidence>
<reference evidence="12 13" key="1">
    <citation type="journal article" date="2023" name="PLoS ONE">
        <title>Cytospora paraplurivora sp. nov. isolated from orchards with fruit tree decline syndrome in Ontario, Canada.</title>
        <authorList>
            <person name="Ilyukhin E."/>
            <person name="Nguyen H.D.T."/>
            <person name="Castle A.J."/>
            <person name="Ellouze W."/>
        </authorList>
    </citation>
    <scope>NUCLEOTIDE SEQUENCE [LARGE SCALE GENOMIC DNA]</scope>
    <source>
        <strain evidence="12 13">FDS-564</strain>
    </source>
</reference>
<feature type="domain" description="Mediator complex subunit MED14 N-terminal" evidence="11">
    <location>
        <begin position="96"/>
        <end position="303"/>
    </location>
</feature>
<dbReference type="Proteomes" id="UP001320245">
    <property type="component" value="Unassembled WGS sequence"/>
</dbReference>
<evidence type="ECO:0000256" key="10">
    <source>
        <dbReference type="SAM" id="MobiDB-lite"/>
    </source>
</evidence>
<evidence type="ECO:0000313" key="12">
    <source>
        <dbReference type="EMBL" id="KAK7745356.1"/>
    </source>
</evidence>
<evidence type="ECO:0000256" key="3">
    <source>
        <dbReference type="ARBA" id="ARBA00019619"/>
    </source>
</evidence>
<feature type="region of interest" description="Disordered" evidence="10">
    <location>
        <begin position="34"/>
        <end position="84"/>
    </location>
</feature>
<evidence type="ECO:0000256" key="7">
    <source>
        <dbReference type="ARBA" id="ARBA00023242"/>
    </source>
</evidence>